<evidence type="ECO:0000256" key="11">
    <source>
        <dbReference type="SAM" id="MobiDB-lite"/>
    </source>
</evidence>
<dbReference type="InterPro" id="IPR036890">
    <property type="entry name" value="HATPase_C_sf"/>
</dbReference>
<dbReference type="EMBL" id="AAOH01000007">
    <property type="protein sequence ID" value="EAR27131.1"/>
    <property type="molecule type" value="Genomic_DNA"/>
</dbReference>
<dbReference type="Pfam" id="PF00672">
    <property type="entry name" value="HAMP"/>
    <property type="match status" value="1"/>
</dbReference>
<keyword evidence="7 15" id="KW-0418">Kinase</keyword>
<keyword evidence="8 12" id="KW-1133">Transmembrane helix</keyword>
<sequence>MQISKKLTIAFVGLTSLVLIATLSLARWSFEQGFLDYINALEQERLQRVGHDLVEHYQANGESWRSLRPPQFRNMLQQHSANAGMLPEDILNKAPHNQPQQSQRKRPLPARNPFGPPTALFDINGQWLVGADLDRHQGELIVAPLYFNNQQIAELRSLPKRKFDTPQASEFAQQQLLTSIVIGFVCLILAASLAIWLTRLLLNPINQVVAAIAALRKGDFNPRLQYQEPQTDDELNRLMRDVDQLAMTLEQNRSAKNRWQADISHELRTPLTILSGEIEALKAGIRPFDLEQLLSLEQETLRLNRLVEDLYQLSLSDIGGLKYQFSSVDISSRLAQILISLSAQFEAKQLNLQLDSQTDLILQGDTLRLDQLLMNLLSNSIAYTDNGGVILVSLSQIKDTIYLQIEDSNPGVSAAECELLFEPLYRQDVSRTRRASGAGLGLTIARNIVQAHSGRIYASPSKLGGLHITVELMSRVK</sequence>
<dbReference type="PROSITE" id="PS50109">
    <property type="entry name" value="HIS_KIN"/>
    <property type="match status" value="1"/>
</dbReference>
<dbReference type="SMART" id="SM00388">
    <property type="entry name" value="HisKA"/>
    <property type="match status" value="1"/>
</dbReference>
<evidence type="ECO:0000256" key="9">
    <source>
        <dbReference type="ARBA" id="ARBA00023012"/>
    </source>
</evidence>
<dbReference type="PRINTS" id="PR00344">
    <property type="entry name" value="BCTRLSENSOR"/>
</dbReference>
<comment type="caution">
    <text evidence="15">The sequence shown here is derived from an EMBL/GenBank/DDBJ whole genome shotgun (WGS) entry which is preliminary data.</text>
</comment>
<evidence type="ECO:0000256" key="1">
    <source>
        <dbReference type="ARBA" id="ARBA00000085"/>
    </source>
</evidence>
<evidence type="ECO:0000256" key="10">
    <source>
        <dbReference type="ARBA" id="ARBA00023136"/>
    </source>
</evidence>
<keyword evidence="16" id="KW-1185">Reference proteome</keyword>
<keyword evidence="9" id="KW-0902">Two-component regulatory system</keyword>
<dbReference type="InterPro" id="IPR003660">
    <property type="entry name" value="HAMP_dom"/>
</dbReference>
<gene>
    <name evidence="15" type="ORF">PTD2_05655</name>
</gene>
<dbReference type="InterPro" id="IPR036097">
    <property type="entry name" value="HisK_dim/P_sf"/>
</dbReference>
<dbReference type="SMART" id="SM00387">
    <property type="entry name" value="HATPase_c"/>
    <property type="match status" value="1"/>
</dbReference>
<keyword evidence="5" id="KW-0808">Transferase</keyword>
<dbReference type="EC" id="2.7.13.3" evidence="3"/>
<dbReference type="InterPro" id="IPR050428">
    <property type="entry name" value="TCS_sensor_his_kinase"/>
</dbReference>
<feature type="domain" description="HAMP" evidence="14">
    <location>
        <begin position="199"/>
        <end position="254"/>
    </location>
</feature>
<dbReference type="Gene3D" id="6.10.340.10">
    <property type="match status" value="1"/>
</dbReference>
<dbReference type="Gene3D" id="1.10.287.130">
    <property type="match status" value="1"/>
</dbReference>
<evidence type="ECO:0000256" key="8">
    <source>
        <dbReference type="ARBA" id="ARBA00022989"/>
    </source>
</evidence>
<evidence type="ECO:0000313" key="16">
    <source>
        <dbReference type="Proteomes" id="UP000006201"/>
    </source>
</evidence>
<dbReference type="OrthoDB" id="9804645at2"/>
<dbReference type="PANTHER" id="PTHR45436:SF5">
    <property type="entry name" value="SENSOR HISTIDINE KINASE TRCS"/>
    <property type="match status" value="1"/>
</dbReference>
<reference evidence="15 16" key="1">
    <citation type="submission" date="2006-02" db="EMBL/GenBank/DDBJ databases">
        <authorList>
            <person name="Moran M.A."/>
            <person name="Kjelleberg S."/>
            <person name="Egan S."/>
            <person name="Saunders N."/>
            <person name="Thomas T."/>
            <person name="Ferriera S."/>
            <person name="Johnson J."/>
            <person name="Kravitz S."/>
            <person name="Halpern A."/>
            <person name="Remington K."/>
            <person name="Beeson K."/>
            <person name="Tran B."/>
            <person name="Rogers Y.-H."/>
            <person name="Friedman R."/>
            <person name="Venter J.C."/>
        </authorList>
    </citation>
    <scope>NUCLEOTIDE SEQUENCE [LARGE SCALE GENOMIC DNA]</scope>
    <source>
        <strain evidence="15 16">D2</strain>
    </source>
</reference>
<dbReference type="AlphaFoldDB" id="A4CDT9"/>
<dbReference type="InterPro" id="IPR003594">
    <property type="entry name" value="HATPase_dom"/>
</dbReference>
<comment type="catalytic activity">
    <reaction evidence="1">
        <text>ATP + protein L-histidine = ADP + protein N-phospho-L-histidine.</text>
        <dbReference type="EC" id="2.7.13.3"/>
    </reaction>
</comment>
<keyword evidence="10 12" id="KW-0472">Membrane</keyword>
<dbReference type="eggNOG" id="COG2205">
    <property type="taxonomic scope" value="Bacteria"/>
</dbReference>
<evidence type="ECO:0000256" key="5">
    <source>
        <dbReference type="ARBA" id="ARBA00022679"/>
    </source>
</evidence>
<evidence type="ECO:0000259" key="14">
    <source>
        <dbReference type="PROSITE" id="PS50885"/>
    </source>
</evidence>
<name>A4CDT9_9GAMM</name>
<dbReference type="Pfam" id="PF00512">
    <property type="entry name" value="HisKA"/>
    <property type="match status" value="1"/>
</dbReference>
<evidence type="ECO:0000259" key="13">
    <source>
        <dbReference type="PROSITE" id="PS50109"/>
    </source>
</evidence>
<evidence type="ECO:0000256" key="6">
    <source>
        <dbReference type="ARBA" id="ARBA00022692"/>
    </source>
</evidence>
<dbReference type="SMART" id="SM00304">
    <property type="entry name" value="HAMP"/>
    <property type="match status" value="1"/>
</dbReference>
<dbReference type="SUPFAM" id="SSF47384">
    <property type="entry name" value="Homodimeric domain of signal transducing histidine kinase"/>
    <property type="match status" value="1"/>
</dbReference>
<dbReference type="Proteomes" id="UP000006201">
    <property type="component" value="Unassembled WGS sequence"/>
</dbReference>
<dbReference type="Pfam" id="PF02518">
    <property type="entry name" value="HATPase_c"/>
    <property type="match status" value="1"/>
</dbReference>
<dbReference type="Gene3D" id="3.30.565.10">
    <property type="entry name" value="Histidine kinase-like ATPase, C-terminal domain"/>
    <property type="match status" value="1"/>
</dbReference>
<dbReference type="PANTHER" id="PTHR45436">
    <property type="entry name" value="SENSOR HISTIDINE KINASE YKOH"/>
    <property type="match status" value="1"/>
</dbReference>
<dbReference type="SUPFAM" id="SSF158472">
    <property type="entry name" value="HAMP domain-like"/>
    <property type="match status" value="1"/>
</dbReference>
<dbReference type="CDD" id="cd00082">
    <property type="entry name" value="HisKA"/>
    <property type="match status" value="1"/>
</dbReference>
<evidence type="ECO:0000256" key="12">
    <source>
        <dbReference type="SAM" id="Phobius"/>
    </source>
</evidence>
<evidence type="ECO:0000256" key="7">
    <source>
        <dbReference type="ARBA" id="ARBA00022777"/>
    </source>
</evidence>
<keyword evidence="4" id="KW-0597">Phosphoprotein</keyword>
<evidence type="ECO:0000313" key="15">
    <source>
        <dbReference type="EMBL" id="EAR27131.1"/>
    </source>
</evidence>
<dbReference type="InterPro" id="IPR003661">
    <property type="entry name" value="HisK_dim/P_dom"/>
</dbReference>
<dbReference type="GO" id="GO:0000155">
    <property type="term" value="F:phosphorelay sensor kinase activity"/>
    <property type="evidence" value="ECO:0007669"/>
    <property type="project" value="InterPro"/>
</dbReference>
<evidence type="ECO:0000256" key="4">
    <source>
        <dbReference type="ARBA" id="ARBA00022553"/>
    </source>
</evidence>
<dbReference type="CDD" id="cd06225">
    <property type="entry name" value="HAMP"/>
    <property type="match status" value="1"/>
</dbReference>
<accession>A4CDT9</accession>
<protein>
    <recommendedName>
        <fullName evidence="3">histidine kinase</fullName>
        <ecNumber evidence="3">2.7.13.3</ecNumber>
    </recommendedName>
</protein>
<dbReference type="PROSITE" id="PS50885">
    <property type="entry name" value="HAMP"/>
    <property type="match status" value="1"/>
</dbReference>
<dbReference type="RefSeq" id="WP_009838994.1">
    <property type="nucleotide sequence ID" value="NZ_AAOH01000007.1"/>
</dbReference>
<evidence type="ECO:0000256" key="3">
    <source>
        <dbReference type="ARBA" id="ARBA00012438"/>
    </source>
</evidence>
<evidence type="ECO:0000256" key="2">
    <source>
        <dbReference type="ARBA" id="ARBA00004370"/>
    </source>
</evidence>
<keyword evidence="6 12" id="KW-0812">Transmembrane</keyword>
<feature type="region of interest" description="Disordered" evidence="11">
    <location>
        <begin position="90"/>
        <end position="111"/>
    </location>
</feature>
<dbReference type="GO" id="GO:0005886">
    <property type="term" value="C:plasma membrane"/>
    <property type="evidence" value="ECO:0007669"/>
    <property type="project" value="TreeGrafter"/>
</dbReference>
<feature type="transmembrane region" description="Helical" evidence="12">
    <location>
        <begin position="176"/>
        <end position="197"/>
    </location>
</feature>
<comment type="subcellular location">
    <subcellularLocation>
        <location evidence="2">Membrane</location>
    </subcellularLocation>
</comment>
<dbReference type="SUPFAM" id="SSF55874">
    <property type="entry name" value="ATPase domain of HSP90 chaperone/DNA topoisomerase II/histidine kinase"/>
    <property type="match status" value="1"/>
</dbReference>
<organism evidence="15 16">
    <name type="scientific">Pseudoalteromonas tunicata D2</name>
    <dbReference type="NCBI Taxonomy" id="87626"/>
    <lineage>
        <taxon>Bacteria</taxon>
        <taxon>Pseudomonadati</taxon>
        <taxon>Pseudomonadota</taxon>
        <taxon>Gammaproteobacteria</taxon>
        <taxon>Alteromonadales</taxon>
        <taxon>Pseudoalteromonadaceae</taxon>
        <taxon>Pseudoalteromonas</taxon>
    </lineage>
</organism>
<dbReference type="InterPro" id="IPR004358">
    <property type="entry name" value="Sig_transdc_His_kin-like_C"/>
</dbReference>
<dbReference type="STRING" id="87626.PTD2_05655"/>
<dbReference type="HOGENOM" id="CLU_000445_89_6_6"/>
<proteinExistence type="predicted"/>
<feature type="domain" description="Histidine kinase" evidence="13">
    <location>
        <begin position="262"/>
        <end position="476"/>
    </location>
</feature>
<dbReference type="InterPro" id="IPR005467">
    <property type="entry name" value="His_kinase_dom"/>
</dbReference>